<reference evidence="2 3" key="2">
    <citation type="submission" date="2015-05" db="EMBL/GenBank/DDBJ databases">
        <authorList>
            <person name="Morales-Cruz A."/>
            <person name="Amrine K.C."/>
            <person name="Cantu D."/>
        </authorList>
    </citation>
    <scope>NUCLEOTIDE SEQUENCE [LARGE SCALE GENOMIC DNA]</scope>
    <source>
        <strain evidence="2">DA912</strain>
    </source>
</reference>
<accession>A0A0G2F7S4</accession>
<dbReference type="Gene3D" id="3.60.130.30">
    <property type="match status" value="1"/>
</dbReference>
<evidence type="ECO:0000313" key="2">
    <source>
        <dbReference type="EMBL" id="KKY30264.1"/>
    </source>
</evidence>
<evidence type="ECO:0000313" key="3">
    <source>
        <dbReference type="Proteomes" id="UP000034680"/>
    </source>
</evidence>
<evidence type="ECO:0000256" key="1">
    <source>
        <dbReference type="SAM" id="MobiDB-lite"/>
    </source>
</evidence>
<reference evidence="2 3" key="1">
    <citation type="submission" date="2015-05" db="EMBL/GenBank/DDBJ databases">
        <title>Distinctive expansion of gene families associated with plant cell wall degradation and secondary metabolism in the genomes of grapevine trunk pathogens.</title>
        <authorList>
            <person name="Lawrence D.P."/>
            <person name="Travadon R."/>
            <person name="Rolshausen P.E."/>
            <person name="Baumgartner K."/>
        </authorList>
    </citation>
    <scope>NUCLEOTIDE SEQUENCE [LARGE SCALE GENOMIC DNA]</scope>
    <source>
        <strain evidence="2">DA912</strain>
    </source>
</reference>
<protein>
    <submittedName>
        <fullName evidence="2">Uncharacterized protein</fullName>
    </submittedName>
</protein>
<feature type="compositionally biased region" description="Low complexity" evidence="1">
    <location>
        <begin position="258"/>
        <end position="267"/>
    </location>
</feature>
<feature type="compositionally biased region" description="Basic and acidic residues" evidence="1">
    <location>
        <begin position="187"/>
        <end position="198"/>
    </location>
</feature>
<dbReference type="EMBL" id="LCUC01000511">
    <property type="protein sequence ID" value="KKY30264.1"/>
    <property type="molecule type" value="Genomic_DNA"/>
</dbReference>
<dbReference type="OrthoDB" id="4638065at2759"/>
<comment type="caution">
    <text evidence="2">The sequence shown here is derived from an EMBL/GenBank/DDBJ whole genome shotgun (WGS) entry which is preliminary data.</text>
</comment>
<feature type="region of interest" description="Disordered" evidence="1">
    <location>
        <begin position="178"/>
        <end position="267"/>
    </location>
</feature>
<organism evidence="2 3">
    <name type="scientific">Diaporthe ampelina</name>
    <dbReference type="NCBI Taxonomy" id="1214573"/>
    <lineage>
        <taxon>Eukaryota</taxon>
        <taxon>Fungi</taxon>
        <taxon>Dikarya</taxon>
        <taxon>Ascomycota</taxon>
        <taxon>Pezizomycotina</taxon>
        <taxon>Sordariomycetes</taxon>
        <taxon>Sordariomycetidae</taxon>
        <taxon>Diaporthales</taxon>
        <taxon>Diaporthaceae</taxon>
        <taxon>Diaporthe</taxon>
    </lineage>
</organism>
<sequence length="267" mass="28898">MENCGEFLSGKEAMDVLVRCLDMWKFVSPLPGPESCRHVVDNFIRRQHPELDPAALDPYGKLIVRTVGAGFGTAPGAEHPNAMFPAFAKAALGMASKITRFLTKPLDPSYHKGCVKGAYLWLPELGIKVPYKPGTCAILRGGDLDHLDRNVKDTRNFIIATNSESSHEHALRKMGDPQAWPFLAPKPKSDSPQDKDKGASASSGEEDGMLSFDADELSQDSDGGGDFEAPCVNPRADEDDVPVYTNKDLHGPNVLGWSSSSEASSLD</sequence>
<keyword evidence="3" id="KW-1185">Reference proteome</keyword>
<feature type="compositionally biased region" description="Acidic residues" evidence="1">
    <location>
        <begin position="204"/>
        <end position="225"/>
    </location>
</feature>
<dbReference type="AlphaFoldDB" id="A0A0G2F7S4"/>
<gene>
    <name evidence="2" type="ORF">UCDDA912_g09795</name>
</gene>
<proteinExistence type="predicted"/>
<dbReference type="Proteomes" id="UP000034680">
    <property type="component" value="Unassembled WGS sequence"/>
</dbReference>
<name>A0A0G2F7S4_9PEZI</name>